<evidence type="ECO:0000256" key="2">
    <source>
        <dbReference type="SAM" id="Phobius"/>
    </source>
</evidence>
<reference evidence="3" key="1">
    <citation type="submission" date="2020-05" db="UniProtKB">
        <authorList>
            <consortium name="EnsemblMetazoa"/>
        </authorList>
    </citation>
    <scope>IDENTIFICATION</scope>
    <source>
        <strain evidence="3">USDA</strain>
    </source>
</reference>
<dbReference type="EnsemblMetazoa" id="SCAU004294-RA">
    <property type="protein sequence ID" value="SCAU004294-PA"/>
    <property type="gene ID" value="SCAU004294"/>
</dbReference>
<feature type="compositionally biased region" description="Low complexity" evidence="1">
    <location>
        <begin position="77"/>
        <end position="93"/>
    </location>
</feature>
<dbReference type="Proteomes" id="UP000095300">
    <property type="component" value="Unassembled WGS sequence"/>
</dbReference>
<evidence type="ECO:0000256" key="1">
    <source>
        <dbReference type="SAM" id="MobiDB-lite"/>
    </source>
</evidence>
<evidence type="ECO:0000313" key="3">
    <source>
        <dbReference type="EnsemblMetazoa" id="SCAU004294-PA"/>
    </source>
</evidence>
<proteinExistence type="predicted"/>
<keyword evidence="2" id="KW-0472">Membrane</keyword>
<feature type="transmembrane region" description="Helical" evidence="2">
    <location>
        <begin position="6"/>
        <end position="26"/>
    </location>
</feature>
<protein>
    <submittedName>
        <fullName evidence="3">Uncharacterized protein</fullName>
    </submittedName>
</protein>
<accession>A0A1I8P2M0</accession>
<keyword evidence="4" id="KW-1185">Reference proteome</keyword>
<dbReference type="VEuPathDB" id="VectorBase:SCAU004294"/>
<dbReference type="AlphaFoldDB" id="A0A1I8P2M0"/>
<keyword evidence="2" id="KW-1133">Transmembrane helix</keyword>
<keyword evidence="2" id="KW-0812">Transmembrane</keyword>
<gene>
    <name evidence="3" type="primary">106084307</name>
</gene>
<organism evidence="3 4">
    <name type="scientific">Stomoxys calcitrans</name>
    <name type="common">Stable fly</name>
    <name type="synonym">Conops calcitrans</name>
    <dbReference type="NCBI Taxonomy" id="35570"/>
    <lineage>
        <taxon>Eukaryota</taxon>
        <taxon>Metazoa</taxon>
        <taxon>Ecdysozoa</taxon>
        <taxon>Arthropoda</taxon>
        <taxon>Hexapoda</taxon>
        <taxon>Insecta</taxon>
        <taxon>Pterygota</taxon>
        <taxon>Neoptera</taxon>
        <taxon>Endopterygota</taxon>
        <taxon>Diptera</taxon>
        <taxon>Brachycera</taxon>
        <taxon>Muscomorpha</taxon>
        <taxon>Muscoidea</taxon>
        <taxon>Muscidae</taxon>
        <taxon>Stomoxys</taxon>
    </lineage>
</organism>
<feature type="region of interest" description="Disordered" evidence="1">
    <location>
        <begin position="77"/>
        <end position="101"/>
    </location>
</feature>
<sequence length="129" mass="13690">MKSGTSYWTLPFVIRNLLTFALVIGLQNHLLYKLTKRVTAVAVALPQTQATAVSRATVAFVEGLQFDAFDTTRTTFASSSSSLSSSSSASLSSFEGAGGTQMSSLPSFSTYLATSLRPYSLASSPSWIS</sequence>
<name>A0A1I8P2M0_STOCA</name>
<evidence type="ECO:0000313" key="4">
    <source>
        <dbReference type="Proteomes" id="UP000095300"/>
    </source>
</evidence>